<sequence length="202" mass="23126">VMYSDRSLVLCSPTGSGKTAVFEMAIVRLLSGQNNTYISSYKIVYMAPIKALCSERYADWREKFEAFGLKVMELTGDTDLEDFYELQQEKWDSMTRKWRENKSVMQAICLFLVDEVSEFPFVPYICHENTLGQQIHVLNDRTRGSVIEAVMSRMKTIEAARERNNIPDQFPCLRFLAVSATITNIDDIAAWLGKDGVPALHY</sequence>
<feature type="domain" description="Helicase ATP-binding" evidence="1">
    <location>
        <begin position="1"/>
        <end position="200"/>
    </location>
</feature>
<feature type="non-terminal residue" evidence="2">
    <location>
        <position position="202"/>
    </location>
</feature>
<dbReference type="Proteomes" id="UP001164746">
    <property type="component" value="Chromosome 15"/>
</dbReference>
<dbReference type="InterPro" id="IPR011545">
    <property type="entry name" value="DEAD/DEAH_box_helicase_dom"/>
</dbReference>
<organism evidence="2 3">
    <name type="scientific">Mya arenaria</name>
    <name type="common">Soft-shell clam</name>
    <dbReference type="NCBI Taxonomy" id="6604"/>
    <lineage>
        <taxon>Eukaryota</taxon>
        <taxon>Metazoa</taxon>
        <taxon>Spiralia</taxon>
        <taxon>Lophotrochozoa</taxon>
        <taxon>Mollusca</taxon>
        <taxon>Bivalvia</taxon>
        <taxon>Autobranchia</taxon>
        <taxon>Heteroconchia</taxon>
        <taxon>Euheterodonta</taxon>
        <taxon>Imparidentia</taxon>
        <taxon>Neoheterodontei</taxon>
        <taxon>Myida</taxon>
        <taxon>Myoidea</taxon>
        <taxon>Myidae</taxon>
        <taxon>Mya</taxon>
    </lineage>
</organism>
<dbReference type="PROSITE" id="PS51192">
    <property type="entry name" value="HELICASE_ATP_BIND_1"/>
    <property type="match status" value="1"/>
</dbReference>
<evidence type="ECO:0000313" key="2">
    <source>
        <dbReference type="EMBL" id="WAR27311.1"/>
    </source>
</evidence>
<gene>
    <name evidence="2" type="ORF">MAR_013015</name>
</gene>
<evidence type="ECO:0000313" key="3">
    <source>
        <dbReference type="Proteomes" id="UP001164746"/>
    </source>
</evidence>
<proteinExistence type="predicted"/>
<dbReference type="InterPro" id="IPR052247">
    <property type="entry name" value="Meiotic_Crossover_Helicase"/>
</dbReference>
<dbReference type="PANTHER" id="PTHR47835">
    <property type="entry name" value="HFM1, ATP DEPENDENT DNA HELICASE HOMOLOG"/>
    <property type="match status" value="1"/>
</dbReference>
<dbReference type="SUPFAM" id="SSF52540">
    <property type="entry name" value="P-loop containing nucleoside triphosphate hydrolases"/>
    <property type="match status" value="1"/>
</dbReference>
<dbReference type="InterPro" id="IPR014001">
    <property type="entry name" value="Helicase_ATP-bd"/>
</dbReference>
<feature type="non-terminal residue" evidence="2">
    <location>
        <position position="1"/>
    </location>
</feature>
<dbReference type="Pfam" id="PF00270">
    <property type="entry name" value="DEAD"/>
    <property type="match status" value="1"/>
</dbReference>
<dbReference type="EMBL" id="CP111026">
    <property type="protein sequence ID" value="WAR27311.1"/>
    <property type="molecule type" value="Genomic_DNA"/>
</dbReference>
<name>A0ABY7G7R6_MYAAR</name>
<keyword evidence="3" id="KW-1185">Reference proteome</keyword>
<dbReference type="Gene3D" id="3.40.50.300">
    <property type="entry name" value="P-loop containing nucleotide triphosphate hydrolases"/>
    <property type="match status" value="1"/>
</dbReference>
<protein>
    <submittedName>
        <fullName evidence="2">HFM1-like protein</fullName>
    </submittedName>
</protein>
<evidence type="ECO:0000259" key="1">
    <source>
        <dbReference type="PROSITE" id="PS51192"/>
    </source>
</evidence>
<dbReference type="InterPro" id="IPR027417">
    <property type="entry name" value="P-loop_NTPase"/>
</dbReference>
<reference evidence="2" key="1">
    <citation type="submission" date="2022-11" db="EMBL/GenBank/DDBJ databases">
        <title>Centuries of genome instability and evolution in soft-shell clam transmissible cancer (bioRxiv).</title>
        <authorList>
            <person name="Hart S.F.M."/>
            <person name="Yonemitsu M.A."/>
            <person name="Giersch R.M."/>
            <person name="Beal B.F."/>
            <person name="Arriagada G."/>
            <person name="Davis B.W."/>
            <person name="Ostrander E.A."/>
            <person name="Goff S.P."/>
            <person name="Metzger M.J."/>
        </authorList>
    </citation>
    <scope>NUCLEOTIDE SEQUENCE</scope>
    <source>
        <strain evidence="2">MELC-2E11</strain>
        <tissue evidence="2">Siphon/mantle</tissue>
    </source>
</reference>
<accession>A0ABY7G7R6</accession>
<dbReference type="PANTHER" id="PTHR47835:SF3">
    <property type="entry name" value="HELICASE FOR MEIOSIS 1"/>
    <property type="match status" value="1"/>
</dbReference>